<reference evidence="2 3" key="1">
    <citation type="submission" date="2024-06" db="EMBL/GenBank/DDBJ databases">
        <title>The Natural Products Discovery Center: Release of the First 8490 Sequenced Strains for Exploring Actinobacteria Biosynthetic Diversity.</title>
        <authorList>
            <person name="Kalkreuter E."/>
            <person name="Kautsar S.A."/>
            <person name="Yang D."/>
            <person name="Bader C.D."/>
            <person name="Teijaro C.N."/>
            <person name="Fluegel L."/>
            <person name="Davis C.M."/>
            <person name="Simpson J.R."/>
            <person name="Lauterbach L."/>
            <person name="Steele A.D."/>
            <person name="Gui C."/>
            <person name="Meng S."/>
            <person name="Li G."/>
            <person name="Viehrig K."/>
            <person name="Ye F."/>
            <person name="Su P."/>
            <person name="Kiefer A.F."/>
            <person name="Nichols A."/>
            <person name="Cepeda A.J."/>
            <person name="Yan W."/>
            <person name="Fan B."/>
            <person name="Jiang Y."/>
            <person name="Adhikari A."/>
            <person name="Zheng C.-J."/>
            <person name="Schuster L."/>
            <person name="Cowan T.M."/>
            <person name="Smanski M.J."/>
            <person name="Chevrette M.G."/>
            <person name="De Carvalho L.P.S."/>
            <person name="Shen B."/>
        </authorList>
    </citation>
    <scope>NUCLEOTIDE SEQUENCE [LARGE SCALE GENOMIC DNA]</scope>
    <source>
        <strain evidence="2 3">NPDC048946</strain>
    </source>
</reference>
<proteinExistence type="predicted"/>
<protein>
    <submittedName>
        <fullName evidence="2">Uncharacterized protein</fullName>
    </submittedName>
</protein>
<dbReference type="EMBL" id="JBEZFP010000010">
    <property type="protein sequence ID" value="MEU8133056.1"/>
    <property type="molecule type" value="Genomic_DNA"/>
</dbReference>
<sequence>MINDDLGGPGFNGWAGLSSGQMQVSLEQLDAFEKRVRGVLDQLMQGPVGGKPAGDPPTPGGFGTGFAESDFVQHTMSRVVLQLEGLAGQLRAQIEVMALSLKMAGSKTAEADSSNRAEMARALALSRQPQIPPTVGNSAAVVVNGAREIRGID</sequence>
<organism evidence="2 3">
    <name type="scientific">Streptodolium elevatio</name>
    <dbReference type="NCBI Taxonomy" id="3157996"/>
    <lineage>
        <taxon>Bacteria</taxon>
        <taxon>Bacillati</taxon>
        <taxon>Actinomycetota</taxon>
        <taxon>Actinomycetes</taxon>
        <taxon>Kitasatosporales</taxon>
        <taxon>Streptomycetaceae</taxon>
        <taxon>Streptodolium</taxon>
    </lineage>
</organism>
<evidence type="ECO:0000313" key="3">
    <source>
        <dbReference type="Proteomes" id="UP001551482"/>
    </source>
</evidence>
<keyword evidence="3" id="KW-1185">Reference proteome</keyword>
<name>A0ABV3DBH5_9ACTN</name>
<gene>
    <name evidence="2" type="ORF">AB0C36_06065</name>
</gene>
<evidence type="ECO:0000256" key="1">
    <source>
        <dbReference type="SAM" id="MobiDB-lite"/>
    </source>
</evidence>
<comment type="caution">
    <text evidence="2">The sequence shown here is derived from an EMBL/GenBank/DDBJ whole genome shotgun (WGS) entry which is preliminary data.</text>
</comment>
<accession>A0ABV3DBH5</accession>
<evidence type="ECO:0000313" key="2">
    <source>
        <dbReference type="EMBL" id="MEU8133056.1"/>
    </source>
</evidence>
<feature type="region of interest" description="Disordered" evidence="1">
    <location>
        <begin position="44"/>
        <end position="67"/>
    </location>
</feature>
<dbReference type="Proteomes" id="UP001551482">
    <property type="component" value="Unassembled WGS sequence"/>
</dbReference>
<dbReference type="RefSeq" id="WP_358349898.1">
    <property type="nucleotide sequence ID" value="NZ_JBEZFP010000010.1"/>
</dbReference>